<comment type="caution">
    <text evidence="2">The sequence shown here is derived from an EMBL/GenBank/DDBJ whole genome shotgun (WGS) entry which is preliminary data.</text>
</comment>
<gene>
    <name evidence="2" type="ORF">BD626DRAFT_83781</name>
</gene>
<dbReference type="AlphaFoldDB" id="A0A550C8U1"/>
<proteinExistence type="predicted"/>
<protein>
    <submittedName>
        <fullName evidence="2">Uncharacterized protein</fullName>
    </submittedName>
</protein>
<accession>A0A550C8U1</accession>
<evidence type="ECO:0000313" key="2">
    <source>
        <dbReference type="EMBL" id="TRM61213.1"/>
    </source>
</evidence>
<dbReference type="Proteomes" id="UP000320762">
    <property type="component" value="Unassembled WGS sequence"/>
</dbReference>
<name>A0A550C8U1_9AGAR</name>
<evidence type="ECO:0000256" key="1">
    <source>
        <dbReference type="SAM" id="MobiDB-lite"/>
    </source>
</evidence>
<feature type="region of interest" description="Disordered" evidence="1">
    <location>
        <begin position="135"/>
        <end position="176"/>
    </location>
</feature>
<sequence length="176" mass="18963">MRLLNLAARRSSLSKEILSDLRRPSLSSALCGRVPCVASDRVMEMRGCARRSAAAARPCEPACFNGCTSRPRPSGHLAFQARDIPNPCTSPRKVKNSAFYDTPPPVFSVNKHSVLPRGAYGRGSVGEGEGAWDLEGGWRGVQESRSQPQRYHDAGPKSLVEGGVAMREPGGDDART</sequence>
<reference evidence="2 3" key="1">
    <citation type="journal article" date="2019" name="New Phytol.">
        <title>Comparative genomics reveals unique wood-decay strategies and fruiting body development in the Schizophyllaceae.</title>
        <authorList>
            <person name="Almasi E."/>
            <person name="Sahu N."/>
            <person name="Krizsan K."/>
            <person name="Balint B."/>
            <person name="Kovacs G.M."/>
            <person name="Kiss B."/>
            <person name="Cseklye J."/>
            <person name="Drula E."/>
            <person name="Henrissat B."/>
            <person name="Nagy I."/>
            <person name="Chovatia M."/>
            <person name="Adam C."/>
            <person name="LaButti K."/>
            <person name="Lipzen A."/>
            <person name="Riley R."/>
            <person name="Grigoriev I.V."/>
            <person name="Nagy L.G."/>
        </authorList>
    </citation>
    <scope>NUCLEOTIDE SEQUENCE [LARGE SCALE GENOMIC DNA]</scope>
    <source>
        <strain evidence="2 3">NL-1724</strain>
    </source>
</reference>
<organism evidence="2 3">
    <name type="scientific">Schizophyllum amplum</name>
    <dbReference type="NCBI Taxonomy" id="97359"/>
    <lineage>
        <taxon>Eukaryota</taxon>
        <taxon>Fungi</taxon>
        <taxon>Dikarya</taxon>
        <taxon>Basidiomycota</taxon>
        <taxon>Agaricomycotina</taxon>
        <taxon>Agaricomycetes</taxon>
        <taxon>Agaricomycetidae</taxon>
        <taxon>Agaricales</taxon>
        <taxon>Schizophyllaceae</taxon>
        <taxon>Schizophyllum</taxon>
    </lineage>
</organism>
<evidence type="ECO:0000313" key="3">
    <source>
        <dbReference type="Proteomes" id="UP000320762"/>
    </source>
</evidence>
<dbReference type="EMBL" id="VDMD01000017">
    <property type="protein sequence ID" value="TRM61213.1"/>
    <property type="molecule type" value="Genomic_DNA"/>
</dbReference>
<keyword evidence="3" id="KW-1185">Reference proteome</keyword>